<protein>
    <submittedName>
        <fullName evidence="1">Uncharacterized protein</fullName>
    </submittedName>
</protein>
<evidence type="ECO:0000313" key="1">
    <source>
        <dbReference type="EMBL" id="MER6983680.1"/>
    </source>
</evidence>
<proteinExistence type="predicted"/>
<keyword evidence="2" id="KW-1185">Reference proteome</keyword>
<gene>
    <name evidence="1" type="ORF">ABT317_43690</name>
</gene>
<name>A0ABV1WHL4_9ACTN</name>
<accession>A0ABV1WHL4</accession>
<reference evidence="1 2" key="1">
    <citation type="submission" date="2024-06" db="EMBL/GenBank/DDBJ databases">
        <title>The Natural Products Discovery Center: Release of the First 8490 Sequenced Strains for Exploring Actinobacteria Biosynthetic Diversity.</title>
        <authorList>
            <person name="Kalkreuter E."/>
            <person name="Kautsar S.A."/>
            <person name="Yang D."/>
            <person name="Bader C.D."/>
            <person name="Teijaro C.N."/>
            <person name="Fluegel L."/>
            <person name="Davis C.M."/>
            <person name="Simpson J.R."/>
            <person name="Lauterbach L."/>
            <person name="Steele A.D."/>
            <person name="Gui C."/>
            <person name="Meng S."/>
            <person name="Li G."/>
            <person name="Viehrig K."/>
            <person name="Ye F."/>
            <person name="Su P."/>
            <person name="Kiefer A.F."/>
            <person name="Nichols A."/>
            <person name="Cepeda A.J."/>
            <person name="Yan W."/>
            <person name="Fan B."/>
            <person name="Jiang Y."/>
            <person name="Adhikari A."/>
            <person name="Zheng C.-J."/>
            <person name="Schuster L."/>
            <person name="Cowan T.M."/>
            <person name="Smanski M.J."/>
            <person name="Chevrette M.G."/>
            <person name="De Carvalho L.P.S."/>
            <person name="Shen B."/>
        </authorList>
    </citation>
    <scope>NUCLEOTIDE SEQUENCE [LARGE SCALE GENOMIC DNA]</scope>
    <source>
        <strain evidence="1 2">NPDC000634</strain>
    </source>
</reference>
<organism evidence="1 2">
    <name type="scientific">Streptomyces carpinensis</name>
    <dbReference type="NCBI Taxonomy" id="66369"/>
    <lineage>
        <taxon>Bacteria</taxon>
        <taxon>Bacillati</taxon>
        <taxon>Actinomycetota</taxon>
        <taxon>Actinomycetes</taxon>
        <taxon>Kitasatosporales</taxon>
        <taxon>Streptomycetaceae</taxon>
        <taxon>Streptomyces</taxon>
    </lineage>
</organism>
<dbReference type="EMBL" id="JBEPCU010001468">
    <property type="protein sequence ID" value="MER6983680.1"/>
    <property type="molecule type" value="Genomic_DNA"/>
</dbReference>
<dbReference type="Proteomes" id="UP001458415">
    <property type="component" value="Unassembled WGS sequence"/>
</dbReference>
<comment type="caution">
    <text evidence="1">The sequence shown here is derived from an EMBL/GenBank/DDBJ whole genome shotgun (WGS) entry which is preliminary data.</text>
</comment>
<dbReference type="RefSeq" id="WP_158103860.1">
    <property type="nucleotide sequence ID" value="NZ_MUBM01000088.1"/>
</dbReference>
<sequence>MLLGAAGGVGKYVGDHGTAAVWHHHHDRPSTAVQVFEALARAAGRLGCPRTA</sequence>
<evidence type="ECO:0000313" key="2">
    <source>
        <dbReference type="Proteomes" id="UP001458415"/>
    </source>
</evidence>